<keyword evidence="2" id="KW-0489">Methyltransferase</keyword>
<gene>
    <name evidence="5" type="ORF">GCM10023173_05050</name>
</gene>
<dbReference type="Pfam" id="PF01555">
    <property type="entry name" value="N6_N4_Mtase"/>
    <property type="match status" value="1"/>
</dbReference>
<name>A0ABP8QWE1_9SPHI</name>
<evidence type="ECO:0000256" key="3">
    <source>
        <dbReference type="ARBA" id="ARBA00022679"/>
    </source>
</evidence>
<dbReference type="Gene3D" id="3.40.50.150">
    <property type="entry name" value="Vaccinia Virus protein VP39"/>
    <property type="match status" value="1"/>
</dbReference>
<dbReference type="PROSITE" id="PS00092">
    <property type="entry name" value="N6_MTASE"/>
    <property type="match status" value="1"/>
</dbReference>
<evidence type="ECO:0000259" key="4">
    <source>
        <dbReference type="Pfam" id="PF01555"/>
    </source>
</evidence>
<dbReference type="InterPro" id="IPR002052">
    <property type="entry name" value="DNA_methylase_N6_adenine_CS"/>
</dbReference>
<dbReference type="InterPro" id="IPR029063">
    <property type="entry name" value="SAM-dependent_MTases_sf"/>
</dbReference>
<evidence type="ECO:0000313" key="6">
    <source>
        <dbReference type="Proteomes" id="UP001500394"/>
    </source>
</evidence>
<keyword evidence="6" id="KW-1185">Reference proteome</keyword>
<dbReference type="InterPro" id="IPR002941">
    <property type="entry name" value="DNA_methylase_N4/N6"/>
</dbReference>
<sequence length="533" mass="63065">MNNYDNLQKVLKEIFEMDKADLDFGIYRIMNQKRRQVMDFIERKLPEDIKNILAQTQTKDSITLQKELEQVGKSLDDAGVVRESSPKYLALRQQLANAVDTNALEQEVFSHLANFFKRYYKDGDFISLRRYKKDVYAIPYEGEEVKLHWANHDQYYIKTSEYLKNYTFKLKDGKSVHFQLKEASTEQNNNKTQGDKERRFAIYAEQPVEVVNGELYINFTYEPQPKSVKQDDLAKEAFDVLVKAVPAEFALAFDKAPTEKDKNRTVLQKHINDFISRNTFDYFIHKDLGGFLRRELDFYIKNEVLYIDDINDRQPEFFTAQLSKIKAIKTVADKIITFLAQIEDFQKKLWLKKKFVISTNYCITLDRIPEKYYPEIAANQAQLQEWKELFDVTITTAEQLAFEPYLVLDTKFFSEEFKDRLIGEFDNLDEECNGLLINSENFQALNLMQEKYQDTIKAIYIDPPYNTDSSEIVYKNSFKHSSWLSLMHNRLIKSKMLQQENGFLFIAIDDLELFKLNELVELLYERENFYSKY</sequence>
<protein>
    <recommendedName>
        <fullName evidence="4">DNA methylase N-4/N-6 domain-containing protein</fullName>
    </recommendedName>
</protein>
<keyword evidence="3" id="KW-0808">Transferase</keyword>
<comment type="similarity">
    <text evidence="1">Belongs to the N(4)/N(6)-methyltransferase family.</text>
</comment>
<reference evidence="6" key="1">
    <citation type="journal article" date="2019" name="Int. J. Syst. Evol. Microbiol.">
        <title>The Global Catalogue of Microorganisms (GCM) 10K type strain sequencing project: providing services to taxonomists for standard genome sequencing and annotation.</title>
        <authorList>
            <consortium name="The Broad Institute Genomics Platform"/>
            <consortium name="The Broad Institute Genome Sequencing Center for Infectious Disease"/>
            <person name="Wu L."/>
            <person name="Ma J."/>
        </authorList>
    </citation>
    <scope>NUCLEOTIDE SEQUENCE [LARGE SCALE GENOMIC DNA]</scope>
    <source>
        <strain evidence="6">JCM 17858</strain>
    </source>
</reference>
<evidence type="ECO:0000313" key="5">
    <source>
        <dbReference type="EMBL" id="GAA4511823.1"/>
    </source>
</evidence>
<comment type="caution">
    <text evidence="5">The sequence shown here is derived from an EMBL/GenBank/DDBJ whole genome shotgun (WGS) entry which is preliminary data.</text>
</comment>
<dbReference type="EMBL" id="BAABGR010000006">
    <property type="protein sequence ID" value="GAA4511823.1"/>
    <property type="molecule type" value="Genomic_DNA"/>
</dbReference>
<accession>A0ABP8QWE1</accession>
<organism evidence="5 6">
    <name type="scientific">Sphingobacterium thermophilum</name>
    <dbReference type="NCBI Taxonomy" id="768534"/>
    <lineage>
        <taxon>Bacteria</taxon>
        <taxon>Pseudomonadati</taxon>
        <taxon>Bacteroidota</taxon>
        <taxon>Sphingobacteriia</taxon>
        <taxon>Sphingobacteriales</taxon>
        <taxon>Sphingobacteriaceae</taxon>
        <taxon>Sphingobacterium</taxon>
    </lineage>
</organism>
<evidence type="ECO:0000256" key="2">
    <source>
        <dbReference type="ARBA" id="ARBA00022603"/>
    </source>
</evidence>
<proteinExistence type="inferred from homology"/>
<dbReference type="SUPFAM" id="SSF53335">
    <property type="entry name" value="S-adenosyl-L-methionine-dependent methyltransferases"/>
    <property type="match status" value="1"/>
</dbReference>
<dbReference type="Proteomes" id="UP001500394">
    <property type="component" value="Unassembled WGS sequence"/>
</dbReference>
<feature type="domain" description="DNA methylase N-4/N-6" evidence="4">
    <location>
        <begin position="456"/>
        <end position="526"/>
    </location>
</feature>
<evidence type="ECO:0000256" key="1">
    <source>
        <dbReference type="ARBA" id="ARBA00006594"/>
    </source>
</evidence>
<dbReference type="RefSeq" id="WP_345064265.1">
    <property type="nucleotide sequence ID" value="NZ_BAABGR010000006.1"/>
</dbReference>